<evidence type="ECO:0000313" key="2">
    <source>
        <dbReference type="EMBL" id="SVC72062.1"/>
    </source>
</evidence>
<proteinExistence type="predicted"/>
<keyword evidence="1" id="KW-0812">Transmembrane</keyword>
<dbReference type="AlphaFoldDB" id="A0A382PJA9"/>
<keyword evidence="1" id="KW-1133">Transmembrane helix</keyword>
<keyword evidence="1" id="KW-0472">Membrane</keyword>
<protein>
    <recommendedName>
        <fullName evidence="3">DUF3054 domain-containing protein</fullName>
    </recommendedName>
</protein>
<dbReference type="EMBL" id="UINC01107006">
    <property type="protein sequence ID" value="SVC72062.1"/>
    <property type="molecule type" value="Genomic_DNA"/>
</dbReference>
<dbReference type="InterPro" id="IPR021414">
    <property type="entry name" value="DUF3054"/>
</dbReference>
<evidence type="ECO:0008006" key="3">
    <source>
        <dbReference type="Google" id="ProtNLM"/>
    </source>
</evidence>
<name>A0A382PJA9_9ZZZZ</name>
<feature type="transmembrane region" description="Helical" evidence="1">
    <location>
        <begin position="74"/>
        <end position="92"/>
    </location>
</feature>
<reference evidence="2" key="1">
    <citation type="submission" date="2018-05" db="EMBL/GenBank/DDBJ databases">
        <authorList>
            <person name="Lanie J.A."/>
            <person name="Ng W.-L."/>
            <person name="Kazmierczak K.M."/>
            <person name="Andrzejewski T.M."/>
            <person name="Davidsen T.M."/>
            <person name="Wayne K.J."/>
            <person name="Tettelin H."/>
            <person name="Glass J.I."/>
            <person name="Rusch D."/>
            <person name="Podicherti R."/>
            <person name="Tsui H.-C.T."/>
            <person name="Winkler M.E."/>
        </authorList>
    </citation>
    <scope>NUCLEOTIDE SEQUENCE</scope>
</reference>
<organism evidence="2">
    <name type="scientific">marine metagenome</name>
    <dbReference type="NCBI Taxonomy" id="408172"/>
    <lineage>
        <taxon>unclassified sequences</taxon>
        <taxon>metagenomes</taxon>
        <taxon>ecological metagenomes</taxon>
    </lineage>
</organism>
<feature type="transmembrane region" description="Helical" evidence="1">
    <location>
        <begin position="5"/>
        <end position="22"/>
    </location>
</feature>
<dbReference type="Pfam" id="PF11255">
    <property type="entry name" value="DUF3054"/>
    <property type="match status" value="1"/>
</dbReference>
<feature type="transmembrane region" description="Helical" evidence="1">
    <location>
        <begin position="98"/>
        <end position="124"/>
    </location>
</feature>
<accession>A0A382PJA9</accession>
<evidence type="ECO:0000256" key="1">
    <source>
        <dbReference type="SAM" id="Phobius"/>
    </source>
</evidence>
<sequence>MVRFIAIVVFGDLSVFLAFVLFGMAEHGAGMNQAILRTALPFGISWVAIAPWLGAYKESTLFGSKQLARTLFKLSLIWLICGAVALVARDLLTDRSFIVAFAVVSILAQWFLLIIWRCIIMLAAGRLFKR</sequence>
<gene>
    <name evidence="2" type="ORF">METZ01_LOCUS324916</name>
</gene>
<feature type="transmembrane region" description="Helical" evidence="1">
    <location>
        <begin position="34"/>
        <end position="53"/>
    </location>
</feature>